<dbReference type="PROSITE" id="PS51482">
    <property type="entry name" value="DEGV"/>
    <property type="match status" value="1"/>
</dbReference>
<evidence type="ECO:0000313" key="2">
    <source>
        <dbReference type="EMBL" id="ROR30505.1"/>
    </source>
</evidence>
<dbReference type="OrthoDB" id="9781230at2"/>
<dbReference type="PANTHER" id="PTHR33434:SF2">
    <property type="entry name" value="FATTY ACID-BINDING PROTEIN TM_1468"/>
    <property type="match status" value="1"/>
</dbReference>
<dbReference type="InterPro" id="IPR043168">
    <property type="entry name" value="DegV_C"/>
</dbReference>
<dbReference type="SUPFAM" id="SSF82549">
    <property type="entry name" value="DAK1/DegV-like"/>
    <property type="match status" value="1"/>
</dbReference>
<keyword evidence="3" id="KW-1185">Reference proteome</keyword>
<dbReference type="EMBL" id="RJVG01000002">
    <property type="protein sequence ID" value="ROR30505.1"/>
    <property type="molecule type" value="Genomic_DNA"/>
</dbReference>
<sequence length="282" mass="31463">MDRKVIITAESTCDLTADILQGLNIPIIPMYVNIEEVSYKDGVNIQPDVIFTTFETKGILAKTSAIPVYDYKLFFEKYIEQNYEIVHISLGSKFSSTYQGAVNASNMLEHVRVVDSGNLSTGYGHTVMLAAEMARDGKSPEEILTELSHFIPKVKASFVIDTLNYLHKGGRCSSVAALGANLLQLKPCIEVVDGEMKVAKKYRGNLERTLKSYIDDKLADLNKIHPKRIFITHSSCSDEMVEMVKNAIEQKEYFQEIIVTKAGCTISCHCGPNTLGILYYDL</sequence>
<dbReference type="GO" id="GO:0008289">
    <property type="term" value="F:lipid binding"/>
    <property type="evidence" value="ECO:0007669"/>
    <property type="project" value="UniProtKB-KW"/>
</dbReference>
<dbReference type="Proteomes" id="UP000273083">
    <property type="component" value="Unassembled WGS sequence"/>
</dbReference>
<comment type="caution">
    <text evidence="2">The sequence shown here is derived from an EMBL/GenBank/DDBJ whole genome shotgun (WGS) entry which is preliminary data.</text>
</comment>
<dbReference type="InterPro" id="IPR003797">
    <property type="entry name" value="DegV"/>
</dbReference>
<dbReference type="Gene3D" id="3.30.1180.10">
    <property type="match status" value="1"/>
</dbReference>
<proteinExistence type="predicted"/>
<dbReference type="PANTHER" id="PTHR33434">
    <property type="entry name" value="DEGV DOMAIN-CONTAINING PROTEIN DR_1986-RELATED"/>
    <property type="match status" value="1"/>
</dbReference>
<dbReference type="RefSeq" id="WP_123608204.1">
    <property type="nucleotide sequence ID" value="NZ_RJVG01000002.1"/>
</dbReference>
<dbReference type="InterPro" id="IPR050270">
    <property type="entry name" value="DegV_domain_contain"/>
</dbReference>
<dbReference type="Gene3D" id="3.40.50.10170">
    <property type="match status" value="1"/>
</dbReference>
<name>A0A3N1XV52_9FIRM</name>
<gene>
    <name evidence="2" type="ORF">EDD66_102157</name>
</gene>
<protein>
    <submittedName>
        <fullName evidence="2">DegV family protein with EDD domain</fullName>
    </submittedName>
</protein>
<reference evidence="2 3" key="1">
    <citation type="submission" date="2018-11" db="EMBL/GenBank/DDBJ databases">
        <title>Genomic Encyclopedia of Type Strains, Phase IV (KMG-IV): sequencing the most valuable type-strain genomes for metagenomic binning, comparative biology and taxonomic classification.</title>
        <authorList>
            <person name="Goeker M."/>
        </authorList>
    </citation>
    <scope>NUCLEOTIDE SEQUENCE [LARGE SCALE GENOMIC DNA]</scope>
    <source>
        <strain evidence="2 3">DSM 26537</strain>
    </source>
</reference>
<accession>A0A3N1XV52</accession>
<dbReference type="Pfam" id="PF02645">
    <property type="entry name" value="DegV"/>
    <property type="match status" value="1"/>
</dbReference>
<evidence type="ECO:0000256" key="1">
    <source>
        <dbReference type="ARBA" id="ARBA00023121"/>
    </source>
</evidence>
<dbReference type="AlphaFoldDB" id="A0A3N1XV52"/>
<evidence type="ECO:0000313" key="3">
    <source>
        <dbReference type="Proteomes" id="UP000273083"/>
    </source>
</evidence>
<dbReference type="NCBIfam" id="TIGR00762">
    <property type="entry name" value="DegV"/>
    <property type="match status" value="1"/>
</dbReference>
<keyword evidence="1" id="KW-0446">Lipid-binding</keyword>
<organism evidence="2 3">
    <name type="scientific">Mobilisporobacter senegalensis</name>
    <dbReference type="NCBI Taxonomy" id="1329262"/>
    <lineage>
        <taxon>Bacteria</taxon>
        <taxon>Bacillati</taxon>
        <taxon>Bacillota</taxon>
        <taxon>Clostridia</taxon>
        <taxon>Lachnospirales</taxon>
        <taxon>Lachnospiraceae</taxon>
        <taxon>Mobilisporobacter</taxon>
    </lineage>
</organism>